<sequence>MRGERRRLAEGATPRLPSRLPSGPDATRPRFPPLPVPPILPPIPTPPASLTSPIDTQLPFSSSPPLPDPPPPPSPATTTLSPPASDRHLPIPCPRSGCTDTPVSERASRARRGLMRHRQQGEEHQELFVQWRPCDKKRS</sequence>
<feature type="compositionally biased region" description="Basic residues" evidence="1">
    <location>
        <begin position="109"/>
        <end position="118"/>
    </location>
</feature>
<evidence type="ECO:0000256" key="1">
    <source>
        <dbReference type="SAM" id="MobiDB-lite"/>
    </source>
</evidence>
<gene>
    <name evidence="2" type="ORF">SORBI_3002G034750</name>
</gene>
<name>A0A1W0W211_SORBI</name>
<proteinExistence type="predicted"/>
<dbReference type="EMBL" id="CM000761">
    <property type="protein sequence ID" value="OQU88439.1"/>
    <property type="molecule type" value="Genomic_DNA"/>
</dbReference>
<reference evidence="2 3" key="1">
    <citation type="journal article" date="2009" name="Nature">
        <title>The Sorghum bicolor genome and the diversification of grasses.</title>
        <authorList>
            <person name="Paterson A.H."/>
            <person name="Bowers J.E."/>
            <person name="Bruggmann R."/>
            <person name="Dubchak I."/>
            <person name="Grimwood J."/>
            <person name="Gundlach H."/>
            <person name="Haberer G."/>
            <person name="Hellsten U."/>
            <person name="Mitros T."/>
            <person name="Poliakov A."/>
            <person name="Schmutz J."/>
            <person name="Spannagl M."/>
            <person name="Tang H."/>
            <person name="Wang X."/>
            <person name="Wicker T."/>
            <person name="Bharti A.K."/>
            <person name="Chapman J."/>
            <person name="Feltus F.A."/>
            <person name="Gowik U."/>
            <person name="Grigoriev I.V."/>
            <person name="Lyons E."/>
            <person name="Maher C.A."/>
            <person name="Martis M."/>
            <person name="Narechania A."/>
            <person name="Otillar R.P."/>
            <person name="Penning B.W."/>
            <person name="Salamov A.A."/>
            <person name="Wang Y."/>
            <person name="Zhang L."/>
            <person name="Carpita N.C."/>
            <person name="Freeling M."/>
            <person name="Gingle A.R."/>
            <person name="Hash C.T."/>
            <person name="Keller B."/>
            <person name="Klein P."/>
            <person name="Kresovich S."/>
            <person name="McCann M.C."/>
            <person name="Ming R."/>
            <person name="Peterson D.G."/>
            <person name="Mehboob-ur-Rahman"/>
            <person name="Ware D."/>
            <person name="Westhoff P."/>
            <person name="Mayer K.F."/>
            <person name="Messing J."/>
            <person name="Rokhsar D.S."/>
        </authorList>
    </citation>
    <scope>NUCLEOTIDE SEQUENCE [LARGE SCALE GENOMIC DNA]</scope>
    <source>
        <strain evidence="3">cv. BTx623</strain>
    </source>
</reference>
<feature type="compositionally biased region" description="Pro residues" evidence="1">
    <location>
        <begin position="62"/>
        <end position="75"/>
    </location>
</feature>
<accession>A0A1W0W211</accession>
<evidence type="ECO:0000313" key="3">
    <source>
        <dbReference type="Proteomes" id="UP000000768"/>
    </source>
</evidence>
<organism evidence="2 3">
    <name type="scientific">Sorghum bicolor</name>
    <name type="common">Sorghum</name>
    <name type="synonym">Sorghum vulgare</name>
    <dbReference type="NCBI Taxonomy" id="4558"/>
    <lineage>
        <taxon>Eukaryota</taxon>
        <taxon>Viridiplantae</taxon>
        <taxon>Streptophyta</taxon>
        <taxon>Embryophyta</taxon>
        <taxon>Tracheophyta</taxon>
        <taxon>Spermatophyta</taxon>
        <taxon>Magnoliopsida</taxon>
        <taxon>Liliopsida</taxon>
        <taxon>Poales</taxon>
        <taxon>Poaceae</taxon>
        <taxon>PACMAD clade</taxon>
        <taxon>Panicoideae</taxon>
        <taxon>Andropogonodae</taxon>
        <taxon>Andropogoneae</taxon>
        <taxon>Sorghinae</taxon>
        <taxon>Sorghum</taxon>
    </lineage>
</organism>
<dbReference type="AlphaFoldDB" id="A0A1W0W211"/>
<dbReference type="InParanoid" id="A0A1W0W211"/>
<protein>
    <submittedName>
        <fullName evidence="2">Uncharacterized protein</fullName>
    </submittedName>
</protein>
<dbReference type="Gramene" id="OQU88439">
    <property type="protein sequence ID" value="OQU88439"/>
    <property type="gene ID" value="SORBI_3002G034750"/>
</dbReference>
<feature type="compositionally biased region" description="Pro residues" evidence="1">
    <location>
        <begin position="30"/>
        <end position="47"/>
    </location>
</feature>
<reference evidence="3" key="2">
    <citation type="journal article" date="2018" name="Plant J.">
        <title>The Sorghum bicolor reference genome: improved assembly, gene annotations, a transcriptome atlas, and signatures of genome organization.</title>
        <authorList>
            <person name="McCormick R.F."/>
            <person name="Truong S.K."/>
            <person name="Sreedasyam A."/>
            <person name="Jenkins J."/>
            <person name="Shu S."/>
            <person name="Sims D."/>
            <person name="Kennedy M."/>
            <person name="Amirebrahimi M."/>
            <person name="Weers B.D."/>
            <person name="McKinley B."/>
            <person name="Mattison A."/>
            <person name="Morishige D.T."/>
            <person name="Grimwood J."/>
            <person name="Schmutz J."/>
            <person name="Mullet J.E."/>
        </authorList>
    </citation>
    <scope>NUCLEOTIDE SEQUENCE [LARGE SCALE GENOMIC DNA]</scope>
    <source>
        <strain evidence="3">cv. BTx623</strain>
    </source>
</reference>
<feature type="region of interest" description="Disordered" evidence="1">
    <location>
        <begin position="1"/>
        <end position="123"/>
    </location>
</feature>
<dbReference type="Proteomes" id="UP000000768">
    <property type="component" value="Chromosome 2"/>
</dbReference>
<evidence type="ECO:0000313" key="2">
    <source>
        <dbReference type="EMBL" id="OQU88439.1"/>
    </source>
</evidence>
<keyword evidence="3" id="KW-1185">Reference proteome</keyword>